<proteinExistence type="predicted"/>
<keyword evidence="2" id="KW-1185">Reference proteome</keyword>
<gene>
    <name evidence="1" type="ORF">R4I43_08110</name>
</gene>
<sequence length="62" mass="7178">MAAKTDAAKALRNHAEFLVREWARKQPVTDAATFKSSYMDLMQRVDNCYELADQLEAEVWRS</sequence>
<evidence type="ECO:0000313" key="2">
    <source>
        <dbReference type="Proteomes" id="UP001327093"/>
    </source>
</evidence>
<dbReference type="Proteomes" id="UP001327093">
    <property type="component" value="Unassembled WGS sequence"/>
</dbReference>
<accession>A0ABU6A7D5</accession>
<dbReference type="EMBL" id="JAWLNX010000004">
    <property type="protein sequence ID" value="MEB3367368.1"/>
    <property type="molecule type" value="Genomic_DNA"/>
</dbReference>
<protein>
    <submittedName>
        <fullName evidence="1">Uncharacterized protein</fullName>
    </submittedName>
</protein>
<reference evidence="1 2" key="1">
    <citation type="submission" date="2023-10" db="EMBL/GenBank/DDBJ databases">
        <title>Saccharopolyspora sp. nov., isolated from mangrove soil.</title>
        <authorList>
            <person name="Lu Y."/>
            <person name="Liu W."/>
        </authorList>
    </citation>
    <scope>NUCLEOTIDE SEQUENCE [LARGE SCALE GENOMIC DNA]</scope>
    <source>
        <strain evidence="1 2">S2-29</strain>
    </source>
</reference>
<organism evidence="1 2">
    <name type="scientific">Saccharopolyspora mangrovi</name>
    <dbReference type="NCBI Taxonomy" id="3082379"/>
    <lineage>
        <taxon>Bacteria</taxon>
        <taxon>Bacillati</taxon>
        <taxon>Actinomycetota</taxon>
        <taxon>Actinomycetes</taxon>
        <taxon>Pseudonocardiales</taxon>
        <taxon>Pseudonocardiaceae</taxon>
        <taxon>Saccharopolyspora</taxon>
    </lineage>
</organism>
<evidence type="ECO:0000313" key="1">
    <source>
        <dbReference type="EMBL" id="MEB3367368.1"/>
    </source>
</evidence>
<comment type="caution">
    <text evidence="1">The sequence shown here is derived from an EMBL/GenBank/DDBJ whole genome shotgun (WGS) entry which is preliminary data.</text>
</comment>
<dbReference type="RefSeq" id="WP_324264919.1">
    <property type="nucleotide sequence ID" value="NZ_JAWLNX010000004.1"/>
</dbReference>
<name>A0ABU6A7D5_9PSEU</name>